<dbReference type="PROSITE" id="PS00216">
    <property type="entry name" value="SUGAR_TRANSPORT_1"/>
    <property type="match status" value="1"/>
</dbReference>
<dbReference type="InterPro" id="IPR036259">
    <property type="entry name" value="MFS_trans_sf"/>
</dbReference>
<dbReference type="PROSITE" id="PS50850">
    <property type="entry name" value="MFS"/>
    <property type="match status" value="1"/>
</dbReference>
<feature type="transmembrane region" description="Helical" evidence="7">
    <location>
        <begin position="318"/>
        <end position="335"/>
    </location>
</feature>
<reference evidence="9 10" key="1">
    <citation type="journal article" date="2019" name="Sci. Rep.">
        <title>Comparative genomics of chytrid fungi reveal insights into the obligate biotrophic and pathogenic lifestyle of Synchytrium endobioticum.</title>
        <authorList>
            <person name="van de Vossenberg B.T.L.H."/>
            <person name="Warris S."/>
            <person name="Nguyen H.D.T."/>
            <person name="van Gent-Pelzer M.P.E."/>
            <person name="Joly D.L."/>
            <person name="van de Geest H.C."/>
            <person name="Bonants P.J.M."/>
            <person name="Smith D.S."/>
            <person name="Levesque C.A."/>
            <person name="van der Lee T.A.J."/>
        </authorList>
    </citation>
    <scope>NUCLEOTIDE SEQUENCE [LARGE SCALE GENOMIC DNA]</scope>
    <source>
        <strain evidence="9 10">LEV6574</strain>
    </source>
</reference>
<dbReference type="EMBL" id="QEAM01000078">
    <property type="protein sequence ID" value="TPX47400.1"/>
    <property type="molecule type" value="Genomic_DNA"/>
</dbReference>
<feature type="transmembrane region" description="Helical" evidence="7">
    <location>
        <begin position="96"/>
        <end position="118"/>
    </location>
</feature>
<sequence>MSRRMGKTKPEHEHEPASEHQKAAKDTPLYPVLSVIFSALLLDLLAFTIILPLFPRILDYYDRVDGSRPESVFYQAKAAVRTFRQLIGGTGSELDIVLFGGFLGSLFSFLQFISSPWIGKWSDVYGRKPVLLLSMIGNGLSMILWTVSSSFPLFVLSRIVGGLTEGNVQMSIAMISDITTPQTRSRGLALVGIAFALGFTIGPPLGAYFASINLANILPVLARIIPLSEYASPAVFALVLIVIETIYMYIALPETLEYGRTRQRTTSNPSPSASLHLPASMDTLSMIHFAYLLLFSGMEFTLTFLVHDRFSFTHAQQGAMLGFTGILSALIQGGYVRRLAPGKEPMLVKSGMLACCIAVILLSIAHSTRVLYLAAVGFAFASATVINSLTSLASLACGKAARDDGEGMGSSLGKFRSYGQLGRSLGPIGACSMYWMLGSTRCYVTGSCLMAGLLAATINVV</sequence>
<evidence type="ECO:0000259" key="8">
    <source>
        <dbReference type="PROSITE" id="PS50850"/>
    </source>
</evidence>
<protein>
    <recommendedName>
        <fullName evidence="8">Major facilitator superfamily (MFS) profile domain-containing protein</fullName>
    </recommendedName>
</protein>
<feature type="domain" description="Major facilitator superfamily (MFS) profile" evidence="8">
    <location>
        <begin position="32"/>
        <end position="461"/>
    </location>
</feature>
<dbReference type="SUPFAM" id="SSF103473">
    <property type="entry name" value="MFS general substrate transporter"/>
    <property type="match status" value="1"/>
</dbReference>
<feature type="transmembrane region" description="Helical" evidence="7">
    <location>
        <begin position="371"/>
        <end position="397"/>
    </location>
</feature>
<dbReference type="Gene3D" id="1.20.1250.20">
    <property type="entry name" value="MFS general substrate transporter like domains"/>
    <property type="match status" value="1"/>
</dbReference>
<evidence type="ECO:0000256" key="7">
    <source>
        <dbReference type="SAM" id="Phobius"/>
    </source>
</evidence>
<dbReference type="AlphaFoldDB" id="A0A507D946"/>
<evidence type="ECO:0000256" key="3">
    <source>
        <dbReference type="ARBA" id="ARBA00022692"/>
    </source>
</evidence>
<evidence type="ECO:0000256" key="6">
    <source>
        <dbReference type="SAM" id="MobiDB-lite"/>
    </source>
</evidence>
<keyword evidence="4 7" id="KW-1133">Transmembrane helix</keyword>
<feature type="transmembrane region" description="Helical" evidence="7">
    <location>
        <begin position="29"/>
        <end position="54"/>
    </location>
</feature>
<keyword evidence="5 7" id="KW-0472">Membrane</keyword>
<comment type="subcellular location">
    <subcellularLocation>
        <location evidence="1">Membrane</location>
        <topology evidence="1">Multi-pass membrane protein</topology>
    </subcellularLocation>
</comment>
<evidence type="ECO:0000256" key="2">
    <source>
        <dbReference type="ARBA" id="ARBA00022448"/>
    </source>
</evidence>
<dbReference type="GO" id="GO:0016020">
    <property type="term" value="C:membrane"/>
    <property type="evidence" value="ECO:0007669"/>
    <property type="project" value="UniProtKB-SubCell"/>
</dbReference>
<dbReference type="PANTHER" id="PTHR23504">
    <property type="entry name" value="MAJOR FACILITATOR SUPERFAMILY DOMAIN-CONTAINING PROTEIN 10"/>
    <property type="match status" value="1"/>
</dbReference>
<evidence type="ECO:0000313" key="10">
    <source>
        <dbReference type="Proteomes" id="UP000320475"/>
    </source>
</evidence>
<feature type="compositionally biased region" description="Basic and acidic residues" evidence="6">
    <location>
        <begin position="8"/>
        <end position="23"/>
    </location>
</feature>
<feature type="transmembrane region" description="Helical" evidence="7">
    <location>
        <begin position="347"/>
        <end position="365"/>
    </location>
</feature>
<dbReference type="InterPro" id="IPR011701">
    <property type="entry name" value="MFS"/>
</dbReference>
<accession>A0A507D946</accession>
<dbReference type="OrthoDB" id="196650at2759"/>
<dbReference type="FunFam" id="1.20.1250.20:FF:000223">
    <property type="entry name" value="Major facilitator superfamily domain-containing protein"/>
    <property type="match status" value="1"/>
</dbReference>
<dbReference type="VEuPathDB" id="FungiDB:SeMB42_g07656"/>
<gene>
    <name evidence="9" type="ORF">SeLEV6574_g02668</name>
</gene>
<dbReference type="Proteomes" id="UP000320475">
    <property type="component" value="Unassembled WGS sequence"/>
</dbReference>
<comment type="caution">
    <text evidence="9">The sequence shown here is derived from an EMBL/GenBank/DDBJ whole genome shotgun (WGS) entry which is preliminary data.</text>
</comment>
<dbReference type="InterPro" id="IPR005829">
    <property type="entry name" value="Sugar_transporter_CS"/>
</dbReference>
<name>A0A507D946_9FUNG</name>
<proteinExistence type="predicted"/>
<dbReference type="InterPro" id="IPR020846">
    <property type="entry name" value="MFS_dom"/>
</dbReference>
<keyword evidence="3 7" id="KW-0812">Transmembrane</keyword>
<dbReference type="PANTHER" id="PTHR23504:SF31">
    <property type="entry name" value="MAJOR FACILITATOR SUPERFAMILY DOMAIN-CONTAINING PROTEIN 10"/>
    <property type="match status" value="1"/>
</dbReference>
<feature type="transmembrane region" description="Helical" evidence="7">
    <location>
        <begin position="130"/>
        <end position="147"/>
    </location>
</feature>
<keyword evidence="2" id="KW-0813">Transport</keyword>
<dbReference type="GO" id="GO:0022857">
    <property type="term" value="F:transmembrane transporter activity"/>
    <property type="evidence" value="ECO:0007669"/>
    <property type="project" value="InterPro"/>
</dbReference>
<feature type="transmembrane region" description="Helical" evidence="7">
    <location>
        <begin position="187"/>
        <end position="210"/>
    </location>
</feature>
<evidence type="ECO:0000256" key="4">
    <source>
        <dbReference type="ARBA" id="ARBA00022989"/>
    </source>
</evidence>
<dbReference type="Pfam" id="PF07690">
    <property type="entry name" value="MFS_1"/>
    <property type="match status" value="1"/>
</dbReference>
<evidence type="ECO:0000313" key="9">
    <source>
        <dbReference type="EMBL" id="TPX47400.1"/>
    </source>
</evidence>
<feature type="transmembrane region" description="Helical" evidence="7">
    <location>
        <begin position="230"/>
        <end position="252"/>
    </location>
</feature>
<feature type="transmembrane region" description="Helical" evidence="7">
    <location>
        <begin position="289"/>
        <end position="306"/>
    </location>
</feature>
<feature type="region of interest" description="Disordered" evidence="6">
    <location>
        <begin position="1"/>
        <end position="23"/>
    </location>
</feature>
<evidence type="ECO:0000256" key="1">
    <source>
        <dbReference type="ARBA" id="ARBA00004141"/>
    </source>
</evidence>
<organism evidence="9 10">
    <name type="scientific">Synchytrium endobioticum</name>
    <dbReference type="NCBI Taxonomy" id="286115"/>
    <lineage>
        <taxon>Eukaryota</taxon>
        <taxon>Fungi</taxon>
        <taxon>Fungi incertae sedis</taxon>
        <taxon>Chytridiomycota</taxon>
        <taxon>Chytridiomycota incertae sedis</taxon>
        <taxon>Chytridiomycetes</taxon>
        <taxon>Synchytriales</taxon>
        <taxon>Synchytriaceae</taxon>
        <taxon>Synchytrium</taxon>
    </lineage>
</organism>
<evidence type="ECO:0000256" key="5">
    <source>
        <dbReference type="ARBA" id="ARBA00023136"/>
    </source>
</evidence>